<accession>A0ABV6U8V5</accession>
<dbReference type="Gene3D" id="3.50.50.60">
    <property type="entry name" value="FAD/NAD(P)-binding domain"/>
    <property type="match status" value="1"/>
</dbReference>
<comment type="caution">
    <text evidence="2">The sequence shown here is derived from an EMBL/GenBank/DDBJ whole genome shotgun (WGS) entry which is preliminary data.</text>
</comment>
<evidence type="ECO:0000313" key="2">
    <source>
        <dbReference type="EMBL" id="MFC0863861.1"/>
    </source>
</evidence>
<reference evidence="2 3" key="1">
    <citation type="submission" date="2024-09" db="EMBL/GenBank/DDBJ databases">
        <authorList>
            <person name="Sun Q."/>
            <person name="Mori K."/>
        </authorList>
    </citation>
    <scope>NUCLEOTIDE SEQUENCE [LARGE SCALE GENOMIC DNA]</scope>
    <source>
        <strain evidence="2 3">TBRC 1851</strain>
    </source>
</reference>
<keyword evidence="3" id="KW-1185">Reference proteome</keyword>
<dbReference type="InterPro" id="IPR036188">
    <property type="entry name" value="FAD/NAD-bd_sf"/>
</dbReference>
<dbReference type="RefSeq" id="WP_394301998.1">
    <property type="nucleotide sequence ID" value="NZ_JBHMQT010000035.1"/>
</dbReference>
<dbReference type="EMBL" id="JBHMQT010000035">
    <property type="protein sequence ID" value="MFC0863861.1"/>
    <property type="molecule type" value="Genomic_DNA"/>
</dbReference>
<dbReference type="Proteomes" id="UP001589870">
    <property type="component" value="Unassembled WGS sequence"/>
</dbReference>
<protein>
    <submittedName>
        <fullName evidence="2">NAD(P)/FAD-dependent oxidoreductase</fullName>
        <ecNumber evidence="2">1.-.-.-</ecNumber>
    </submittedName>
</protein>
<dbReference type="EC" id="1.-.-.-" evidence="2"/>
<evidence type="ECO:0000256" key="1">
    <source>
        <dbReference type="SAM" id="MobiDB-lite"/>
    </source>
</evidence>
<keyword evidence="2" id="KW-0560">Oxidoreductase</keyword>
<dbReference type="SUPFAM" id="SSF51905">
    <property type="entry name" value="FAD/NAD(P)-binding domain"/>
    <property type="match status" value="1"/>
</dbReference>
<gene>
    <name evidence="2" type="ORF">ACFHYQ_16270</name>
</gene>
<dbReference type="GO" id="GO:0016491">
    <property type="term" value="F:oxidoreductase activity"/>
    <property type="evidence" value="ECO:0007669"/>
    <property type="project" value="UniProtKB-KW"/>
</dbReference>
<sequence length="472" mass="51554">MGDAVKTRAVVLGGSIAGLFAARVLADAYDEVLIVDRDVLVGVEGPRRHCPQSRHINGLLARGQRVMEELYPGITEQLFADGVPTGDLAGSVRWYFNGSRLRQRHAGLVCVAASRPKLEHHIRERTRVLPGVVFAERHDILGLEATPDRSRVIGVRVQSLDGDDGAGEEKVISADLVVDATGRGSRTPIWLEALGYPRVEEERTKIGLGYVTQHYRLTADPYHGDLSINPVASPALPRGAIFTKTDGDRVELTTYGILGDHPPTDQEGLYAWVKSLAVPDIYDALQHAEPLDEPVAFRFPTTLRRRYERMSRFPDGLLVTGDAVCCFNPVYAQGMTVAALGALVIRAQLHTGAVPDPAQYFADLAREVIDQPWEMTHTVDLGFPGVPGERTRKVRVAQAFLRMVQTAATRDGVVAAAYMRGAGLVDGPEALMRPAMLARILWNALPRGRRAQEPPRTRRPAGVAEKVKASAP</sequence>
<organism evidence="2 3">
    <name type="scientific">Sphaerimonospora cavernae</name>
    <dbReference type="NCBI Taxonomy" id="1740611"/>
    <lineage>
        <taxon>Bacteria</taxon>
        <taxon>Bacillati</taxon>
        <taxon>Actinomycetota</taxon>
        <taxon>Actinomycetes</taxon>
        <taxon>Streptosporangiales</taxon>
        <taxon>Streptosporangiaceae</taxon>
        <taxon>Sphaerimonospora</taxon>
    </lineage>
</organism>
<proteinExistence type="predicted"/>
<dbReference type="PANTHER" id="PTHR43422">
    <property type="entry name" value="THIAMINE THIAZOLE SYNTHASE"/>
    <property type="match status" value="1"/>
</dbReference>
<name>A0ABV6U8V5_9ACTN</name>
<evidence type="ECO:0000313" key="3">
    <source>
        <dbReference type="Proteomes" id="UP001589870"/>
    </source>
</evidence>
<dbReference type="PANTHER" id="PTHR43422:SF3">
    <property type="entry name" value="THIAMINE THIAZOLE SYNTHASE"/>
    <property type="match status" value="1"/>
</dbReference>
<feature type="region of interest" description="Disordered" evidence="1">
    <location>
        <begin position="449"/>
        <end position="472"/>
    </location>
</feature>